<name>A0ABP6D4S5_9ACTN</name>
<keyword evidence="3" id="KW-1185">Reference proteome</keyword>
<dbReference type="Proteomes" id="UP001501509">
    <property type="component" value="Unassembled WGS sequence"/>
</dbReference>
<comment type="caution">
    <text evidence="2">The sequence shown here is derived from an EMBL/GenBank/DDBJ whole genome shotgun (WGS) entry which is preliminary data.</text>
</comment>
<feature type="signal peptide" evidence="1">
    <location>
        <begin position="1"/>
        <end position="23"/>
    </location>
</feature>
<gene>
    <name evidence="2" type="ORF">GCM10010411_88550</name>
</gene>
<feature type="chain" id="PRO_5047043300" description="Secreted protein" evidence="1">
    <location>
        <begin position="24"/>
        <end position="132"/>
    </location>
</feature>
<keyword evidence="1" id="KW-0732">Signal</keyword>
<dbReference type="EMBL" id="BAAATD010000020">
    <property type="protein sequence ID" value="GAA2635758.1"/>
    <property type="molecule type" value="Genomic_DNA"/>
</dbReference>
<evidence type="ECO:0008006" key="4">
    <source>
        <dbReference type="Google" id="ProtNLM"/>
    </source>
</evidence>
<evidence type="ECO:0000313" key="3">
    <source>
        <dbReference type="Proteomes" id="UP001501509"/>
    </source>
</evidence>
<organism evidence="2 3">
    <name type="scientific">Actinomadura fulvescens</name>
    <dbReference type="NCBI Taxonomy" id="46160"/>
    <lineage>
        <taxon>Bacteria</taxon>
        <taxon>Bacillati</taxon>
        <taxon>Actinomycetota</taxon>
        <taxon>Actinomycetes</taxon>
        <taxon>Streptosporangiales</taxon>
        <taxon>Thermomonosporaceae</taxon>
        <taxon>Actinomadura</taxon>
    </lineage>
</organism>
<evidence type="ECO:0000256" key="1">
    <source>
        <dbReference type="SAM" id="SignalP"/>
    </source>
</evidence>
<dbReference type="RefSeq" id="WP_344548567.1">
    <property type="nucleotide sequence ID" value="NZ_BAAATD010000020.1"/>
</dbReference>
<protein>
    <recommendedName>
        <fullName evidence="4">Secreted protein</fullName>
    </recommendedName>
</protein>
<accession>A0ABP6D4S5</accession>
<evidence type="ECO:0000313" key="2">
    <source>
        <dbReference type="EMBL" id="GAA2635758.1"/>
    </source>
</evidence>
<sequence>MKKALITALTCGMVIASAGAATAAPRPDRSVADCTVGAAPNLTYTNYEARAGFNVFCSSAHWIVAEIEVYDAPGNPLGRQNAGSTKLNGDGQWHYLTSLFNWGHWKPVAHACLWIYQDNSVAGPLLYSGCTL</sequence>
<reference evidence="3" key="1">
    <citation type="journal article" date="2019" name="Int. J. Syst. Evol. Microbiol.">
        <title>The Global Catalogue of Microorganisms (GCM) 10K type strain sequencing project: providing services to taxonomists for standard genome sequencing and annotation.</title>
        <authorList>
            <consortium name="The Broad Institute Genomics Platform"/>
            <consortium name="The Broad Institute Genome Sequencing Center for Infectious Disease"/>
            <person name="Wu L."/>
            <person name="Ma J."/>
        </authorList>
    </citation>
    <scope>NUCLEOTIDE SEQUENCE [LARGE SCALE GENOMIC DNA]</scope>
    <source>
        <strain evidence="3">JCM 6833</strain>
    </source>
</reference>
<proteinExistence type="predicted"/>